<keyword evidence="2" id="KW-0812">Transmembrane</keyword>
<name>A0ABP8PKF3_9NOCA</name>
<feature type="compositionally biased region" description="Low complexity" evidence="1">
    <location>
        <begin position="8"/>
        <end position="22"/>
    </location>
</feature>
<keyword evidence="2" id="KW-1133">Transmembrane helix</keyword>
<feature type="transmembrane region" description="Helical" evidence="2">
    <location>
        <begin position="36"/>
        <end position="58"/>
    </location>
</feature>
<dbReference type="InterPro" id="IPR021741">
    <property type="entry name" value="DUF3311"/>
</dbReference>
<evidence type="ECO:0000313" key="3">
    <source>
        <dbReference type="EMBL" id="GAA4488828.1"/>
    </source>
</evidence>
<evidence type="ECO:0000256" key="2">
    <source>
        <dbReference type="SAM" id="Phobius"/>
    </source>
</evidence>
<feature type="transmembrane region" description="Helical" evidence="2">
    <location>
        <begin position="70"/>
        <end position="92"/>
    </location>
</feature>
<dbReference type="Proteomes" id="UP001501183">
    <property type="component" value="Unassembled WGS sequence"/>
</dbReference>
<gene>
    <name evidence="3" type="ORF">GCM10023094_49310</name>
</gene>
<keyword evidence="2" id="KW-0472">Membrane</keyword>
<reference evidence="4" key="1">
    <citation type="journal article" date="2019" name="Int. J. Syst. Evol. Microbiol.">
        <title>The Global Catalogue of Microorganisms (GCM) 10K type strain sequencing project: providing services to taxonomists for standard genome sequencing and annotation.</title>
        <authorList>
            <consortium name="The Broad Institute Genomics Platform"/>
            <consortium name="The Broad Institute Genome Sequencing Center for Infectious Disease"/>
            <person name="Wu L."/>
            <person name="Ma J."/>
        </authorList>
    </citation>
    <scope>NUCLEOTIDE SEQUENCE [LARGE SCALE GENOMIC DNA]</scope>
    <source>
        <strain evidence="4">JCM 32206</strain>
    </source>
</reference>
<evidence type="ECO:0000256" key="1">
    <source>
        <dbReference type="SAM" id="MobiDB-lite"/>
    </source>
</evidence>
<proteinExistence type="predicted"/>
<evidence type="ECO:0000313" key="4">
    <source>
        <dbReference type="Proteomes" id="UP001501183"/>
    </source>
</evidence>
<dbReference type="EMBL" id="BAABFB010000075">
    <property type="protein sequence ID" value="GAA4488828.1"/>
    <property type="molecule type" value="Genomic_DNA"/>
</dbReference>
<evidence type="ECO:0008006" key="5">
    <source>
        <dbReference type="Google" id="ProtNLM"/>
    </source>
</evidence>
<dbReference type="Pfam" id="PF11755">
    <property type="entry name" value="DUF3311"/>
    <property type="match status" value="1"/>
</dbReference>
<comment type="caution">
    <text evidence="3">The sequence shown here is derived from an EMBL/GenBank/DDBJ whole genome shotgun (WGS) entry which is preliminary data.</text>
</comment>
<sequence>MRAHRRAPAPTRTRPETETAVTEQDDTTAPPANRGLLALAGVLLLIPVVAILWVPLYARTGPELGGFPFFYWYQFAWVFLCAAATFGAYKIVLKARPHRPMRGAATDGEDAR</sequence>
<organism evidence="3 4">
    <name type="scientific">Rhodococcus olei</name>
    <dbReference type="NCBI Taxonomy" id="2161675"/>
    <lineage>
        <taxon>Bacteria</taxon>
        <taxon>Bacillati</taxon>
        <taxon>Actinomycetota</taxon>
        <taxon>Actinomycetes</taxon>
        <taxon>Mycobacteriales</taxon>
        <taxon>Nocardiaceae</taxon>
        <taxon>Rhodococcus</taxon>
    </lineage>
</organism>
<keyword evidence="4" id="KW-1185">Reference proteome</keyword>
<feature type="region of interest" description="Disordered" evidence="1">
    <location>
        <begin position="1"/>
        <end position="30"/>
    </location>
</feature>
<accession>A0ABP8PKF3</accession>
<protein>
    <recommendedName>
        <fullName evidence="5">DUF3311 domain-containing protein</fullName>
    </recommendedName>
</protein>